<dbReference type="InterPro" id="IPR015421">
    <property type="entry name" value="PyrdxlP-dep_Trfase_major"/>
</dbReference>
<dbReference type="InterPro" id="IPR004839">
    <property type="entry name" value="Aminotransferase_I/II_large"/>
</dbReference>
<dbReference type="InterPro" id="IPR051798">
    <property type="entry name" value="Class-II_PLP-Dep_Aminotrans"/>
</dbReference>
<dbReference type="EC" id="4.4.1.13" evidence="2"/>
<dbReference type="InterPro" id="IPR027619">
    <property type="entry name" value="C-S_lyase_PatB-like"/>
</dbReference>
<keyword evidence="3" id="KW-0663">Pyridoxal phosphate</keyword>
<dbReference type="SUPFAM" id="SSF53383">
    <property type="entry name" value="PLP-dependent transferases"/>
    <property type="match status" value="1"/>
</dbReference>
<keyword evidence="7" id="KW-0808">Transferase</keyword>
<dbReference type="PANTHER" id="PTHR43525:SF1">
    <property type="entry name" value="PROTEIN MALY"/>
    <property type="match status" value="1"/>
</dbReference>
<dbReference type="InterPro" id="IPR015424">
    <property type="entry name" value="PyrdxlP-dep_Trfase"/>
</dbReference>
<keyword evidence="7" id="KW-0032">Aminotransferase</keyword>
<dbReference type="Pfam" id="PF00155">
    <property type="entry name" value="Aminotran_1_2"/>
    <property type="match status" value="1"/>
</dbReference>
<evidence type="ECO:0000313" key="7">
    <source>
        <dbReference type="EMBL" id="MBL0389512.1"/>
    </source>
</evidence>
<sequence>MNFDEVVERRGTNSYKWDQVEKLFGSAEVLPMWVADMDFQAPESVRSALADRVAHGVFGYGAKPQSYLDSILAWLQKRHAWVVPQSWLAYSPSVLTSLAILLEIYTKTGDGVILQTPVYHAFFHVIRGNERKVVENSLRYQDGRYTMDFEDLEEKLKAGAKVMVLCSPHNPVGRVWEPEELRKVGELCLKYKVPVISDEIHFDLVMDGHRHTVFSSLSEKLAQNSVTLFSITKTFNLAGIHTSTAVIANDHVRRQFNFRLNSLNLGMESAFSPIATEAAYTGGVEWLNEVRKYVQDNYEFMCAFVAEKMPQIKVAPLEATYLAWLDVSELGMNGEELKAWMYQEAKVALNEGSAFGKSGEGFLRLNLACPRAILVEGLNRMAASLVGKTSMRTK</sequence>
<evidence type="ECO:0000259" key="6">
    <source>
        <dbReference type="Pfam" id="PF00155"/>
    </source>
</evidence>
<dbReference type="EMBL" id="JAEQNB010000028">
    <property type="protein sequence ID" value="MBL0389512.1"/>
    <property type="molecule type" value="Genomic_DNA"/>
</dbReference>
<dbReference type="Proteomes" id="UP000602284">
    <property type="component" value="Unassembled WGS sequence"/>
</dbReference>
<comment type="cofactor">
    <cofactor evidence="1">
        <name>pyridoxal 5'-phosphate</name>
        <dbReference type="ChEBI" id="CHEBI:597326"/>
    </cofactor>
</comment>
<dbReference type="Gene3D" id="3.40.640.10">
    <property type="entry name" value="Type I PLP-dependent aspartate aminotransferase-like (Major domain)"/>
    <property type="match status" value="1"/>
</dbReference>
<dbReference type="RefSeq" id="WP_201638503.1">
    <property type="nucleotide sequence ID" value="NZ_JAEQNB010000028.1"/>
</dbReference>
<evidence type="ECO:0000256" key="5">
    <source>
        <dbReference type="ARBA" id="ARBA00037974"/>
    </source>
</evidence>
<reference evidence="7 8" key="1">
    <citation type="submission" date="2021-01" db="EMBL/GenBank/DDBJ databases">
        <title>Tumebacillus sp. strain ITR2 16S ribosomal RNA gene Genome sequencing and assembly.</title>
        <authorList>
            <person name="Kang M."/>
        </authorList>
    </citation>
    <scope>NUCLEOTIDE SEQUENCE [LARGE SCALE GENOMIC DNA]</scope>
    <source>
        <strain evidence="7 8">ITR2</strain>
    </source>
</reference>
<dbReference type="InterPro" id="IPR015422">
    <property type="entry name" value="PyrdxlP-dep_Trfase_small"/>
</dbReference>
<dbReference type="GO" id="GO:0008483">
    <property type="term" value="F:transaminase activity"/>
    <property type="evidence" value="ECO:0007669"/>
    <property type="project" value="UniProtKB-KW"/>
</dbReference>
<evidence type="ECO:0000256" key="3">
    <source>
        <dbReference type="ARBA" id="ARBA00022898"/>
    </source>
</evidence>
<gene>
    <name evidence="7" type="ORF">JJB07_23745</name>
</gene>
<dbReference type="NCBIfam" id="TIGR04350">
    <property type="entry name" value="C_S_lyase_PatB"/>
    <property type="match status" value="1"/>
</dbReference>
<organism evidence="7 8">
    <name type="scientific">Tumebacillus amylolyticus</name>
    <dbReference type="NCBI Taxonomy" id="2801339"/>
    <lineage>
        <taxon>Bacteria</taxon>
        <taxon>Bacillati</taxon>
        <taxon>Bacillota</taxon>
        <taxon>Bacilli</taxon>
        <taxon>Bacillales</taxon>
        <taxon>Alicyclobacillaceae</taxon>
        <taxon>Tumebacillus</taxon>
    </lineage>
</organism>
<comment type="caution">
    <text evidence="7">The sequence shown here is derived from an EMBL/GenBank/DDBJ whole genome shotgun (WGS) entry which is preliminary data.</text>
</comment>
<dbReference type="PANTHER" id="PTHR43525">
    <property type="entry name" value="PROTEIN MALY"/>
    <property type="match status" value="1"/>
</dbReference>
<comment type="similarity">
    <text evidence="5">Belongs to the class-II pyridoxal-phosphate-dependent aminotransferase family. MalY/PatB cystathionine beta-lyase subfamily.</text>
</comment>
<evidence type="ECO:0000256" key="4">
    <source>
        <dbReference type="ARBA" id="ARBA00023239"/>
    </source>
</evidence>
<name>A0ABS1JGV3_9BACL</name>
<dbReference type="CDD" id="cd00609">
    <property type="entry name" value="AAT_like"/>
    <property type="match status" value="1"/>
</dbReference>
<keyword evidence="8" id="KW-1185">Reference proteome</keyword>
<evidence type="ECO:0000313" key="8">
    <source>
        <dbReference type="Proteomes" id="UP000602284"/>
    </source>
</evidence>
<evidence type="ECO:0000256" key="1">
    <source>
        <dbReference type="ARBA" id="ARBA00001933"/>
    </source>
</evidence>
<keyword evidence="4" id="KW-0456">Lyase</keyword>
<evidence type="ECO:0000256" key="2">
    <source>
        <dbReference type="ARBA" id="ARBA00012224"/>
    </source>
</evidence>
<protein>
    <recommendedName>
        <fullName evidence="2">cysteine-S-conjugate beta-lyase</fullName>
        <ecNumber evidence="2">4.4.1.13</ecNumber>
    </recommendedName>
</protein>
<proteinExistence type="inferred from homology"/>
<dbReference type="Gene3D" id="3.90.1150.10">
    <property type="entry name" value="Aspartate Aminotransferase, domain 1"/>
    <property type="match status" value="1"/>
</dbReference>
<feature type="domain" description="Aminotransferase class I/classII large" evidence="6">
    <location>
        <begin position="39"/>
        <end position="370"/>
    </location>
</feature>
<accession>A0ABS1JGV3</accession>